<dbReference type="Proteomes" id="UP000245678">
    <property type="component" value="Unassembled WGS sequence"/>
</dbReference>
<protein>
    <submittedName>
        <fullName evidence="2">Uncharacterized protein</fullName>
    </submittedName>
</protein>
<gene>
    <name evidence="2" type="ORF">LX99_00565</name>
</gene>
<dbReference type="AlphaFoldDB" id="A0A316HJ83"/>
<proteinExistence type="predicted"/>
<dbReference type="RefSeq" id="WP_109606190.1">
    <property type="nucleotide sequence ID" value="NZ_QGHA01000001.1"/>
</dbReference>
<keyword evidence="1" id="KW-0812">Transmembrane</keyword>
<evidence type="ECO:0000256" key="1">
    <source>
        <dbReference type="SAM" id="Phobius"/>
    </source>
</evidence>
<keyword evidence="1" id="KW-0472">Membrane</keyword>
<dbReference type="EMBL" id="QGHA01000001">
    <property type="protein sequence ID" value="PWK80101.1"/>
    <property type="molecule type" value="Genomic_DNA"/>
</dbReference>
<feature type="transmembrane region" description="Helical" evidence="1">
    <location>
        <begin position="81"/>
        <end position="102"/>
    </location>
</feature>
<reference evidence="2 3" key="1">
    <citation type="submission" date="2018-05" db="EMBL/GenBank/DDBJ databases">
        <title>Genomic Encyclopedia of Archaeal and Bacterial Type Strains, Phase II (KMG-II): from individual species to whole genera.</title>
        <authorList>
            <person name="Goeker M."/>
        </authorList>
    </citation>
    <scope>NUCLEOTIDE SEQUENCE [LARGE SCALE GENOMIC DNA]</scope>
    <source>
        <strain evidence="2 3">DSM 19975</strain>
    </source>
</reference>
<sequence length="156" mass="17390">MSNYDIRAKDFALSVEGVHLLRNRFNYKTISFTDIDNARFTRAVETKRVTLTLVVGVILTGFAVIQIIGVIRTFNDPAERVIYIESIVLPVLPLLLGGYCIYISVKKVPSLIIEVKNEKHTLSLQDIIKNGGLAQLEAYLKTKLGSKFSDANGYIA</sequence>
<evidence type="ECO:0000313" key="2">
    <source>
        <dbReference type="EMBL" id="PWK80101.1"/>
    </source>
</evidence>
<keyword evidence="1" id="KW-1133">Transmembrane helix</keyword>
<organism evidence="2 3">
    <name type="scientific">Mucilaginibacter oryzae</name>
    <dbReference type="NCBI Taxonomy" id="468058"/>
    <lineage>
        <taxon>Bacteria</taxon>
        <taxon>Pseudomonadati</taxon>
        <taxon>Bacteroidota</taxon>
        <taxon>Sphingobacteriia</taxon>
        <taxon>Sphingobacteriales</taxon>
        <taxon>Sphingobacteriaceae</taxon>
        <taxon>Mucilaginibacter</taxon>
    </lineage>
</organism>
<name>A0A316HJ83_9SPHI</name>
<feature type="transmembrane region" description="Helical" evidence="1">
    <location>
        <begin position="49"/>
        <end position="69"/>
    </location>
</feature>
<accession>A0A316HJ83</accession>
<evidence type="ECO:0000313" key="3">
    <source>
        <dbReference type="Proteomes" id="UP000245678"/>
    </source>
</evidence>
<keyword evidence="3" id="KW-1185">Reference proteome</keyword>
<comment type="caution">
    <text evidence="2">The sequence shown here is derived from an EMBL/GenBank/DDBJ whole genome shotgun (WGS) entry which is preliminary data.</text>
</comment>